<protein>
    <recommendedName>
        <fullName evidence="1">Prokaryotic glutathione synthetase ATP-binding domain-containing protein</fullName>
    </recommendedName>
</protein>
<dbReference type="PANTHER" id="PTHR21621">
    <property type="entry name" value="RIBOSOMAL PROTEIN S6 MODIFICATION PROTEIN"/>
    <property type="match status" value="1"/>
</dbReference>
<dbReference type="RefSeq" id="WP_341429194.1">
    <property type="nucleotide sequence ID" value="NZ_JBBUTG010000034.1"/>
</dbReference>
<dbReference type="Gene3D" id="3.40.50.20">
    <property type="match status" value="1"/>
</dbReference>
<dbReference type="InterPro" id="IPR004218">
    <property type="entry name" value="GSHS_ATP-bd"/>
</dbReference>
<evidence type="ECO:0000313" key="2">
    <source>
        <dbReference type="EMBL" id="MEK8034763.1"/>
    </source>
</evidence>
<accession>A0ABU9BXR2</accession>
<sequence length="359" mass="40130">MSYRVLVLISRLNEYRLDNHSIVPNALLHAGHQVSVGDIETLGIRDSTVICDLFALDREYRDGVPFPDLKLQTASAEDFDIVWVLTNPHPTLLLDAFQLLWVLNQRVPFVNDASALLFLNSKITLPAAVDREHLPTSYVSNSFDALNEVVSADENESWVLKPSNEGCGSDVYIVSLKTKNSRALLQSTTGNEICRYEMYGRPTIGLSRKYVTMQRYVPNVVDNEKRVMLSGGVPFCGFRRFHHELDHRGNVTLGNAFEGLQLTPEEDHFCRALGQSLMDQGVYFAGIDLAYPYVLELNLANPGGLNYSFRATGRDQSSEAIELLFAALEAKGRLRPRRTERVASAAANAERSCDMEVTL</sequence>
<gene>
    <name evidence="2" type="ORF">AACH06_28425</name>
</gene>
<name>A0ABU9BXR2_9BURK</name>
<comment type="caution">
    <text evidence="2">The sequence shown here is derived from an EMBL/GenBank/DDBJ whole genome shotgun (WGS) entry which is preliminary data.</text>
</comment>
<proteinExistence type="predicted"/>
<dbReference type="Gene3D" id="3.30.1490.20">
    <property type="entry name" value="ATP-grasp fold, A domain"/>
    <property type="match status" value="1"/>
</dbReference>
<dbReference type="Proteomes" id="UP001371218">
    <property type="component" value="Unassembled WGS sequence"/>
</dbReference>
<dbReference type="Gene3D" id="3.30.470.20">
    <property type="entry name" value="ATP-grasp fold, B domain"/>
    <property type="match status" value="1"/>
</dbReference>
<dbReference type="Pfam" id="PF02955">
    <property type="entry name" value="GSH-S_ATP"/>
    <property type="match status" value="1"/>
</dbReference>
<evidence type="ECO:0000259" key="1">
    <source>
        <dbReference type="Pfam" id="PF02955"/>
    </source>
</evidence>
<keyword evidence="3" id="KW-1185">Reference proteome</keyword>
<evidence type="ECO:0000313" key="3">
    <source>
        <dbReference type="Proteomes" id="UP001371218"/>
    </source>
</evidence>
<organism evidence="2 3">
    <name type="scientific">Ideonella lacteola</name>
    <dbReference type="NCBI Taxonomy" id="2984193"/>
    <lineage>
        <taxon>Bacteria</taxon>
        <taxon>Pseudomonadati</taxon>
        <taxon>Pseudomonadota</taxon>
        <taxon>Betaproteobacteria</taxon>
        <taxon>Burkholderiales</taxon>
        <taxon>Sphaerotilaceae</taxon>
        <taxon>Ideonella</taxon>
    </lineage>
</organism>
<dbReference type="SUPFAM" id="SSF56059">
    <property type="entry name" value="Glutathione synthetase ATP-binding domain-like"/>
    <property type="match status" value="1"/>
</dbReference>
<dbReference type="PANTHER" id="PTHR21621:SF4">
    <property type="entry name" value="GLUTATHIONE SYNTHETASE"/>
    <property type="match status" value="1"/>
</dbReference>
<dbReference type="EMBL" id="JBBUTG010000034">
    <property type="protein sequence ID" value="MEK8034763.1"/>
    <property type="molecule type" value="Genomic_DNA"/>
</dbReference>
<dbReference type="InterPro" id="IPR013815">
    <property type="entry name" value="ATP_grasp_subdomain_1"/>
</dbReference>
<reference evidence="2 3" key="1">
    <citation type="submission" date="2024-04" db="EMBL/GenBank/DDBJ databases">
        <title>Novel species of the genus Ideonella isolated from streams.</title>
        <authorList>
            <person name="Lu H."/>
        </authorList>
    </citation>
    <scope>NUCLEOTIDE SEQUENCE [LARGE SCALE GENOMIC DNA]</scope>
    <source>
        <strain evidence="2 3">DXS29W</strain>
    </source>
</reference>
<feature type="domain" description="Prokaryotic glutathione synthetase ATP-binding" evidence="1">
    <location>
        <begin position="133"/>
        <end position="306"/>
    </location>
</feature>